<sequence length="33" mass="3559">MWKPRGVTYTAASLDTSGVDAVQVRGFVKHPLA</sequence>
<dbReference type="AlphaFoldDB" id="A0AAI9U312"/>
<name>A0AAI9U312_9PEZI</name>
<gene>
    <name evidence="1" type="ORF">CMEL01_07941</name>
</gene>
<protein>
    <submittedName>
        <fullName evidence="1">Uncharacterized protein</fullName>
    </submittedName>
</protein>
<organism evidence="1 2">
    <name type="scientific">Colletotrichum melonis</name>
    <dbReference type="NCBI Taxonomy" id="1209925"/>
    <lineage>
        <taxon>Eukaryota</taxon>
        <taxon>Fungi</taxon>
        <taxon>Dikarya</taxon>
        <taxon>Ascomycota</taxon>
        <taxon>Pezizomycotina</taxon>
        <taxon>Sordariomycetes</taxon>
        <taxon>Hypocreomycetidae</taxon>
        <taxon>Glomerellales</taxon>
        <taxon>Glomerellaceae</taxon>
        <taxon>Colletotrichum</taxon>
        <taxon>Colletotrichum acutatum species complex</taxon>
    </lineage>
</organism>
<evidence type="ECO:0000313" key="2">
    <source>
        <dbReference type="Proteomes" id="UP001239795"/>
    </source>
</evidence>
<dbReference type="Proteomes" id="UP001239795">
    <property type="component" value="Unassembled WGS sequence"/>
</dbReference>
<reference evidence="1 2" key="1">
    <citation type="submission" date="2016-10" db="EMBL/GenBank/DDBJ databases">
        <title>The genome sequence of Colletotrichum fioriniae PJ7.</title>
        <authorList>
            <person name="Baroncelli R."/>
        </authorList>
    </citation>
    <scope>NUCLEOTIDE SEQUENCE [LARGE SCALE GENOMIC DNA]</scope>
    <source>
        <strain evidence="1">Col 31</strain>
    </source>
</reference>
<keyword evidence="2" id="KW-1185">Reference proteome</keyword>
<dbReference type="EMBL" id="MLGG01000068">
    <property type="protein sequence ID" value="KAK1448626.1"/>
    <property type="molecule type" value="Genomic_DNA"/>
</dbReference>
<evidence type="ECO:0000313" key="1">
    <source>
        <dbReference type="EMBL" id="KAK1448626.1"/>
    </source>
</evidence>
<proteinExistence type="predicted"/>
<comment type="caution">
    <text evidence="1">The sequence shown here is derived from an EMBL/GenBank/DDBJ whole genome shotgun (WGS) entry which is preliminary data.</text>
</comment>
<accession>A0AAI9U312</accession>